<dbReference type="InterPro" id="IPR001650">
    <property type="entry name" value="Helicase_C-like"/>
</dbReference>
<comment type="subcellular location">
    <subcellularLocation>
        <location evidence="2">Host cell</location>
    </subcellularLocation>
    <subcellularLocation>
        <location evidence="1">Virion</location>
    </subcellularLocation>
</comment>
<dbReference type="PANTHER" id="PTHR18934:SF99">
    <property type="entry name" value="ATP-DEPENDENT RNA HELICASE DHX37-RELATED"/>
    <property type="match status" value="1"/>
</dbReference>
<keyword evidence="7" id="KW-0378">Hydrolase</keyword>
<feature type="transmembrane region" description="Helical" evidence="12">
    <location>
        <begin position="61"/>
        <end position="81"/>
    </location>
</feature>
<keyword evidence="12" id="KW-1133">Transmembrane helix</keyword>
<evidence type="ECO:0000256" key="9">
    <source>
        <dbReference type="ARBA" id="ARBA00022840"/>
    </source>
</evidence>
<dbReference type="PROSITE" id="PS50507">
    <property type="entry name" value="RDRP_SSRNA_POS"/>
    <property type="match status" value="1"/>
</dbReference>
<keyword evidence="5" id="KW-0548">Nucleotidyltransferase</keyword>
<dbReference type="Gene3D" id="3.30.70.270">
    <property type="match status" value="1"/>
</dbReference>
<dbReference type="GO" id="GO:0043657">
    <property type="term" value="C:host cell"/>
    <property type="evidence" value="ECO:0007669"/>
    <property type="project" value="UniProtKB-SubCell"/>
</dbReference>
<dbReference type="InterPro" id="IPR043502">
    <property type="entry name" value="DNA/RNA_pol_sf"/>
</dbReference>
<feature type="transmembrane region" description="Helical" evidence="12">
    <location>
        <begin position="23"/>
        <end position="49"/>
    </location>
</feature>
<accession>A0A2D0WU30</accession>
<keyword evidence="6" id="KW-0547">Nucleotide-binding</keyword>
<keyword evidence="12" id="KW-0812">Transmembrane</keyword>
<sequence length="1554" mass="175119">MREFHPETLTCHQMVLLNASYKGFIICCALLCLVVMLILAWGGFGIWLFLFSLIVNGFSPFWFSVFIISGPISAVPLALFFSDSIKSEAELVRLVGEDRALWATVDGFSLFTHPAKRGFKELVWSGHDESGVWLETWARTLNLPQEIQQMVGQGAASLGSVMWSRMIIWLDTLVTDVPSGVFSILAFFLIFRKSIRAGYFWFQHFFLVWLTMFVLLYHVPPEKFFQGIVSVTWALVRLIVQFQKGYVEPIDWLKWRLTSIVIRFTALAESVNSEFSKHHSINISRGSTELTNHLRVLTMRATIFINDLSLPSFVRRRFPFSVDVNVLNESLNIMRDLGWPVDASITDPHPVAEQMGFKEWLLCGSDFRQGIHNLQVQIDEDLESLRIAGVSYRRTEEYASIENELESTSRYFKSPKYDFPDLALDDVWYVVGDIFRHSRLTSFNYIIRMWEKKYALGAFMRGPLRPWRKYKRSAFIRNIGGYRPFKALWASTFRVASHVLPVSAVSVKGEALPEKKWASNLVRTVIGSPITQYIMSTVWNYGPNHTFAWESTPIKIGMPLNGYWMYSIWARHARCQLHIEGDFTAFDSTVSSGIMDLIKAVRKKGFESHKDRDRIANLSDVNYEQVEKQLLQTTSTGNVYLKGTGLTTGHSSTSMDNSLALVIIDLMAWKDVTGLSAREFMYYNELSCFGDDHVLSCLASKPAVWTPKNIADVMKRWGLTNNLEVKPSLSSISFLSKWGRKATPNEVKHLLKNGVDSRFIVWHDKKKLVGKLTAPITNKTPSYRLKRLLSYLTLTAHHQDVYDGLVKVICGSKSLMAQLRNDKLRIPSYRSVLRNWYSPSPPPQFHDEVNHDFDESTNDGRLIQYGEVSALDAIFGALSMVPDLLSPLLFNYGYMRALQVFLKSRLEWIIDLVSMNNNIFSAGLLESHLARTPYRFIESSIFLPGLSGCNNTTLMVRHWLFCAYMAVRPKQRFGAWFNFAIARISSLQFFLNCKIMTQGRQNELQLDLLVVASLLSLISLPDWLPSLGTFNFPDVQLLVDSIMHYFTVLIWSNVPPNFKETTPTLRTFDRFAGPLGVSAPTGSGKSTGFIQHLYLVAGHRFRKIVVVEPRTLLVHGLTNFMKSAYGLDCSGATTGLKLDKSKRVIYATPQALMNHLDLFSPDNLFVLDEVHINDHFYDLFRNLFVRSRLPCIFVSATLPSNVGEQCQAVLDIPMANLWTTTETVVKRTANKDRESVIGGYEACVLGLAGTLGRSSRMLAFGPTKARAERLANKSRSSALALHSDIPVPTEWKVNCIFATPVADVGITIPEVTLVVTPNFTTFNSNGLSSLSGETSRQRRGRTGRTCNGEYRLIQYDIETIDSEWQTCFTPIGVQRLLLAGVPTKMLSSLSSESVIRAFGVPPPPDSDSVEAILRDVDVFLNNFRPVFLAHQVARDSGDPLFGAPVNLHATGIGNISSSFPQPDTGFDNSVIDLVSEFIKAKSGSSTIKDLDTFVTSFDRMAGPILRVGNLFRSLLDGEKTDAMNPKNSSPTGVLEEVYALKDIYKILQSLEEVA</sequence>
<dbReference type="GO" id="GO:0039694">
    <property type="term" value="P:viral RNA genome replication"/>
    <property type="evidence" value="ECO:0007669"/>
    <property type="project" value="InterPro"/>
</dbReference>
<dbReference type="GO" id="GO:0016787">
    <property type="term" value="F:hydrolase activity"/>
    <property type="evidence" value="ECO:0007669"/>
    <property type="project" value="UniProtKB-KW"/>
</dbReference>
<dbReference type="InterPro" id="IPR011545">
    <property type="entry name" value="DEAD/DEAH_box_helicase_dom"/>
</dbReference>
<dbReference type="RefSeq" id="YP_009553471.1">
    <property type="nucleotide sequence ID" value="NC_040791.1"/>
</dbReference>
<dbReference type="GO" id="GO:0004386">
    <property type="term" value="F:helicase activity"/>
    <property type="evidence" value="ECO:0007669"/>
    <property type="project" value="UniProtKB-KW"/>
</dbReference>
<dbReference type="InterPro" id="IPR027417">
    <property type="entry name" value="P-loop_NTPase"/>
</dbReference>
<dbReference type="SMART" id="SM00490">
    <property type="entry name" value="HELICc"/>
    <property type="match status" value="1"/>
</dbReference>
<evidence type="ECO:0000256" key="1">
    <source>
        <dbReference type="ARBA" id="ARBA00004328"/>
    </source>
</evidence>
<evidence type="ECO:0000256" key="11">
    <source>
        <dbReference type="ARBA" id="ARBA00022953"/>
    </source>
</evidence>
<dbReference type="SUPFAM" id="SSF52540">
    <property type="entry name" value="P-loop containing nucleoside triphosphate hydrolases"/>
    <property type="match status" value="1"/>
</dbReference>
<feature type="transmembrane region" description="Helical" evidence="12">
    <location>
        <begin position="198"/>
        <end position="218"/>
    </location>
</feature>
<name>A0A2D0WU30_9VIRU</name>
<dbReference type="Gene3D" id="3.40.50.300">
    <property type="entry name" value="P-loop containing nucleotide triphosphate hydrolases"/>
    <property type="match status" value="2"/>
</dbReference>
<dbReference type="InterPro" id="IPR014001">
    <property type="entry name" value="Helicase_ATP-bd"/>
</dbReference>
<dbReference type="GO" id="GO:0003968">
    <property type="term" value="F:RNA-directed RNA polymerase activity"/>
    <property type="evidence" value="ECO:0007669"/>
    <property type="project" value="UniProtKB-KW"/>
</dbReference>
<keyword evidence="11" id="KW-0693">Viral RNA replication</keyword>
<keyword evidence="12" id="KW-0472">Membrane</keyword>
<evidence type="ECO:0000256" key="5">
    <source>
        <dbReference type="ARBA" id="ARBA00022695"/>
    </source>
</evidence>
<dbReference type="PROSITE" id="PS51192">
    <property type="entry name" value="HELICASE_ATP_BIND_1"/>
    <property type="match status" value="1"/>
</dbReference>
<dbReference type="Proteomes" id="UP000289781">
    <property type="component" value="Segment"/>
</dbReference>
<dbReference type="KEGG" id="vg:41700871"/>
<keyword evidence="3" id="KW-0696">RNA-directed RNA polymerase</keyword>
<evidence type="ECO:0000256" key="8">
    <source>
        <dbReference type="ARBA" id="ARBA00022806"/>
    </source>
</evidence>
<dbReference type="PANTHER" id="PTHR18934">
    <property type="entry name" value="ATP-DEPENDENT RNA HELICASE"/>
    <property type="match status" value="1"/>
</dbReference>
<evidence type="ECO:0000259" key="13">
    <source>
        <dbReference type="PROSITE" id="PS50507"/>
    </source>
</evidence>
<dbReference type="SUPFAM" id="SSF56672">
    <property type="entry name" value="DNA/RNA polymerases"/>
    <property type="match status" value="1"/>
</dbReference>
<evidence type="ECO:0000256" key="7">
    <source>
        <dbReference type="ARBA" id="ARBA00022801"/>
    </source>
</evidence>
<keyword evidence="4" id="KW-0808">Transferase</keyword>
<dbReference type="GO" id="GO:0006351">
    <property type="term" value="P:DNA-templated transcription"/>
    <property type="evidence" value="ECO:0007669"/>
    <property type="project" value="InterPro"/>
</dbReference>
<dbReference type="InterPro" id="IPR007094">
    <property type="entry name" value="RNA-dir_pol_PSvirus"/>
</dbReference>
<dbReference type="InterPro" id="IPR001205">
    <property type="entry name" value="RNA-dir_pol_C"/>
</dbReference>
<evidence type="ECO:0000259" key="14">
    <source>
        <dbReference type="PROSITE" id="PS51192"/>
    </source>
</evidence>
<protein>
    <submittedName>
        <fullName evidence="15">Replicase</fullName>
    </submittedName>
</protein>
<dbReference type="GO" id="GO:0003723">
    <property type="term" value="F:RNA binding"/>
    <property type="evidence" value="ECO:0007669"/>
    <property type="project" value="InterPro"/>
</dbReference>
<feature type="domain" description="RdRp catalytic" evidence="13">
    <location>
        <begin position="576"/>
        <end position="705"/>
    </location>
</feature>
<evidence type="ECO:0000313" key="15">
    <source>
        <dbReference type="EMBL" id="ARO52686.1"/>
    </source>
</evidence>
<evidence type="ECO:0000256" key="10">
    <source>
        <dbReference type="ARBA" id="ARBA00022844"/>
    </source>
</evidence>
<reference evidence="15" key="1">
    <citation type="journal article" date="2017" name="Arch. Virol.">
        <title>Molecular characterization of a novel fusarivirus infecting the plant-pathogenic fungus Neofusicoccum luteum.</title>
        <authorList>
            <person name="Marais A."/>
            <person name="Nivault A."/>
            <person name="Faure C."/>
            <person name="Comont G."/>
            <person name="Theil S."/>
            <person name="Candresse T."/>
            <person name="Corio-Costet M.F."/>
        </authorList>
    </citation>
    <scope>NUCLEOTIDE SEQUENCE [LARGE SCALE GENOMIC DNA]</scope>
    <source>
        <strain evidence="15">CAP037</strain>
    </source>
</reference>
<dbReference type="GO" id="GO:0005524">
    <property type="term" value="F:ATP binding"/>
    <property type="evidence" value="ECO:0007669"/>
    <property type="project" value="UniProtKB-KW"/>
</dbReference>
<keyword evidence="9" id="KW-0067">ATP-binding</keyword>
<dbReference type="Pfam" id="PF00680">
    <property type="entry name" value="RdRP_1"/>
    <property type="match status" value="1"/>
</dbReference>
<evidence type="ECO:0000256" key="3">
    <source>
        <dbReference type="ARBA" id="ARBA00022484"/>
    </source>
</evidence>
<evidence type="ECO:0000256" key="6">
    <source>
        <dbReference type="ARBA" id="ARBA00022741"/>
    </source>
</evidence>
<evidence type="ECO:0000256" key="4">
    <source>
        <dbReference type="ARBA" id="ARBA00022679"/>
    </source>
</evidence>
<feature type="domain" description="Helicase ATP-binding" evidence="14">
    <location>
        <begin position="1077"/>
        <end position="1216"/>
    </location>
</feature>
<dbReference type="GeneID" id="41700871"/>
<dbReference type="InterPro" id="IPR043128">
    <property type="entry name" value="Rev_trsase/Diguanyl_cyclase"/>
</dbReference>
<dbReference type="Pfam" id="PF00271">
    <property type="entry name" value="Helicase_C"/>
    <property type="match status" value="1"/>
</dbReference>
<organism evidence="15">
    <name type="scientific">Neofusicoccum luteum fusarivirus 1</name>
    <dbReference type="NCBI Taxonomy" id="1985188"/>
    <lineage>
        <taxon>Viruses</taxon>
        <taxon>Riboviria</taxon>
        <taxon>Orthornavirae</taxon>
        <taxon>Pisuviricota</taxon>
        <taxon>Duplopiviricetes</taxon>
        <taxon>Durnavirales</taxon>
        <taxon>Fusariviridae</taxon>
        <taxon>Alphafusarivirus</taxon>
        <taxon>Alphafusarivirus neofusicocci</taxon>
    </lineage>
</organism>
<proteinExistence type="predicted"/>
<evidence type="ECO:0000256" key="12">
    <source>
        <dbReference type="SAM" id="Phobius"/>
    </source>
</evidence>
<evidence type="ECO:0000256" key="2">
    <source>
        <dbReference type="ARBA" id="ARBA00004340"/>
    </source>
</evidence>
<dbReference type="GO" id="GO:0044423">
    <property type="term" value="C:virion component"/>
    <property type="evidence" value="ECO:0007669"/>
    <property type="project" value="UniProtKB-KW"/>
</dbReference>
<keyword evidence="10" id="KW-0946">Virion</keyword>
<dbReference type="EMBL" id="KY906213">
    <property type="protein sequence ID" value="ARO52686.1"/>
    <property type="molecule type" value="Genomic_RNA"/>
</dbReference>
<dbReference type="SMART" id="SM00487">
    <property type="entry name" value="DEXDc"/>
    <property type="match status" value="1"/>
</dbReference>
<feature type="transmembrane region" description="Helical" evidence="12">
    <location>
        <begin position="167"/>
        <end position="191"/>
    </location>
</feature>
<keyword evidence="8" id="KW-0347">Helicase</keyword>
<dbReference type="Pfam" id="PF00270">
    <property type="entry name" value="DEAD"/>
    <property type="match status" value="1"/>
</dbReference>